<feature type="transmembrane region" description="Helical" evidence="6">
    <location>
        <begin position="256"/>
        <end position="279"/>
    </location>
</feature>
<evidence type="ECO:0000256" key="6">
    <source>
        <dbReference type="SAM" id="Phobius"/>
    </source>
</evidence>
<comment type="caution">
    <text evidence="8">The sequence shown here is derived from an EMBL/GenBank/DDBJ whole genome shotgun (WGS) entry which is preliminary data.</text>
</comment>
<accession>A0ABT9VJY4</accession>
<dbReference type="RefSeq" id="WP_419151092.1">
    <property type="nucleotide sequence ID" value="NZ_JAUSTR010000001.1"/>
</dbReference>
<dbReference type="InterPro" id="IPR052159">
    <property type="entry name" value="Competence_DNA_uptake"/>
</dbReference>
<keyword evidence="2" id="KW-1003">Cell membrane</keyword>
<feature type="transmembrane region" description="Helical" evidence="6">
    <location>
        <begin position="471"/>
        <end position="491"/>
    </location>
</feature>
<dbReference type="InterPro" id="IPR004797">
    <property type="entry name" value="Competence_ComEC/Rec2"/>
</dbReference>
<dbReference type="Pfam" id="PF00753">
    <property type="entry name" value="Lactamase_B"/>
    <property type="match status" value="1"/>
</dbReference>
<dbReference type="PANTHER" id="PTHR30619">
    <property type="entry name" value="DNA INTERNALIZATION/COMPETENCE PROTEIN COMEC/REC2"/>
    <property type="match status" value="1"/>
</dbReference>
<dbReference type="Proteomes" id="UP001225646">
    <property type="component" value="Unassembled WGS sequence"/>
</dbReference>
<organism evidence="8 9">
    <name type="scientific">Aeribacillus alveayuensis</name>
    <dbReference type="NCBI Taxonomy" id="279215"/>
    <lineage>
        <taxon>Bacteria</taxon>
        <taxon>Bacillati</taxon>
        <taxon>Bacillota</taxon>
        <taxon>Bacilli</taxon>
        <taxon>Bacillales</taxon>
        <taxon>Bacillaceae</taxon>
        <taxon>Aeribacillus</taxon>
    </lineage>
</organism>
<name>A0ABT9VJY4_9BACI</name>
<dbReference type="EMBL" id="JAUSTR010000001">
    <property type="protein sequence ID" value="MDQ0161276.1"/>
    <property type="molecule type" value="Genomic_DNA"/>
</dbReference>
<dbReference type="InterPro" id="IPR025405">
    <property type="entry name" value="DUF4131"/>
</dbReference>
<evidence type="ECO:0000256" key="5">
    <source>
        <dbReference type="ARBA" id="ARBA00023136"/>
    </source>
</evidence>
<sequence length="765" mass="87183">MKGQWTYVAMTVLLASIASFSAFLVLICLVIWINKKYSMKTSILYMTIYILMFTYSSYVQTKNVTIYSKGEYKGYGKIIESPSIDGEKMSFIIEMDGKEKIKSYYTFQKQSELEKAKQWRSGAVCFFEGELIEPKQNTIENGFNYKKNLNSKKIHWIFYVTSIRQCQDQRNIFDQLQLYRETIQQFIESHYPDRSSGFVQALIIGERRNIEEGDYQVYQQLGIVHLLAISGLHVGFMTGFLYWLLLRLGLTKEQVILLLCFMLPIFAMITGAAPSVLRACLMAEIVLLSQLFYKSVIPADCISISFIMLLIINPFYVDHIGFQLSYIISYALIFSQPLLKKCHHLFQTVIMVTLLSQVSSFPIVLYHFYEFSPLSVIVNLLYVPLYVFLLLPFSFITIFLLLMMKPLGKMAVSLHHAVFDFSLQFAEMISDWKISSITVGAISEVSLVFIYIIIFYFMIHIEKSETIHRTVSLLLKLIVVLFLYVIVMKAFQPGEVTFIDVGQGDAIFIREPGFGNSFLIDTGGILTFDKEDWQKKKSPFSIGEDNLIPFLKSKGVATLDGLFLTHGDIDHVGEAITILESVHVKHLFIPKFFIKGDMERSILSAATEKEVNIVEVSGGDQISISPTFLVLSPLGNPGSSNDGSLVLYAKIGGKRWLFTGDLEEEGEFKLLNVYPNLQVDVLKVGHHGSRTSSSEAFLHAIKPTYAIISVGRNNRYNHPHQEVLTRLHTENVIIFRTDEMGSIQYRFRQGNGTFLIYPPYDIAVE</sequence>
<feature type="transmembrane region" description="Helical" evidence="6">
    <location>
        <begin position="381"/>
        <end position="403"/>
    </location>
</feature>
<dbReference type="NCBIfam" id="TIGR00361">
    <property type="entry name" value="ComEC_Rec2"/>
    <property type="match status" value="1"/>
</dbReference>
<dbReference type="InterPro" id="IPR036866">
    <property type="entry name" value="RibonucZ/Hydroxyglut_hydro"/>
</dbReference>
<feature type="domain" description="Metallo-beta-lactamase" evidence="7">
    <location>
        <begin position="514"/>
        <end position="712"/>
    </location>
</feature>
<dbReference type="InterPro" id="IPR001279">
    <property type="entry name" value="Metallo-B-lactamas"/>
</dbReference>
<dbReference type="SUPFAM" id="SSF56281">
    <property type="entry name" value="Metallo-hydrolase/oxidoreductase"/>
    <property type="match status" value="1"/>
</dbReference>
<feature type="transmembrane region" description="Helical" evidence="6">
    <location>
        <begin position="223"/>
        <end position="244"/>
    </location>
</feature>
<feature type="transmembrane region" description="Helical" evidence="6">
    <location>
        <begin position="291"/>
        <end position="316"/>
    </location>
</feature>
<dbReference type="InterPro" id="IPR004477">
    <property type="entry name" value="ComEC_N"/>
</dbReference>
<keyword evidence="5 6" id="KW-0472">Membrane</keyword>
<feature type="transmembrane region" description="Helical" evidence="6">
    <location>
        <begin position="7"/>
        <end position="33"/>
    </location>
</feature>
<protein>
    <submittedName>
        <fullName evidence="8">Competence protein ComEC</fullName>
    </submittedName>
</protein>
<dbReference type="InterPro" id="IPR035681">
    <property type="entry name" value="ComA-like_MBL"/>
</dbReference>
<proteinExistence type="predicted"/>
<evidence type="ECO:0000256" key="4">
    <source>
        <dbReference type="ARBA" id="ARBA00022989"/>
    </source>
</evidence>
<dbReference type="SMART" id="SM00849">
    <property type="entry name" value="Lactamase_B"/>
    <property type="match status" value="1"/>
</dbReference>
<feature type="transmembrane region" description="Helical" evidence="6">
    <location>
        <begin position="436"/>
        <end position="459"/>
    </location>
</feature>
<evidence type="ECO:0000256" key="1">
    <source>
        <dbReference type="ARBA" id="ARBA00004651"/>
    </source>
</evidence>
<evidence type="ECO:0000313" key="8">
    <source>
        <dbReference type="EMBL" id="MDQ0161276.1"/>
    </source>
</evidence>
<gene>
    <name evidence="8" type="ORF">J2S06_000346</name>
</gene>
<keyword evidence="4 6" id="KW-1133">Transmembrane helix</keyword>
<keyword evidence="9" id="KW-1185">Reference proteome</keyword>
<feature type="transmembrane region" description="Helical" evidence="6">
    <location>
        <begin position="39"/>
        <end position="59"/>
    </location>
</feature>
<evidence type="ECO:0000259" key="7">
    <source>
        <dbReference type="SMART" id="SM00849"/>
    </source>
</evidence>
<dbReference type="Pfam" id="PF03772">
    <property type="entry name" value="Competence"/>
    <property type="match status" value="1"/>
</dbReference>
<reference evidence="8 9" key="1">
    <citation type="submission" date="2023-07" db="EMBL/GenBank/DDBJ databases">
        <title>Genomic Encyclopedia of Type Strains, Phase IV (KMG-IV): sequencing the most valuable type-strain genomes for metagenomic binning, comparative biology and taxonomic classification.</title>
        <authorList>
            <person name="Goeker M."/>
        </authorList>
    </citation>
    <scope>NUCLEOTIDE SEQUENCE [LARGE SCALE GENOMIC DNA]</scope>
    <source>
        <strain evidence="8 9">DSM 19092</strain>
    </source>
</reference>
<dbReference type="Pfam" id="PF13567">
    <property type="entry name" value="DUF4131"/>
    <property type="match status" value="1"/>
</dbReference>
<keyword evidence="3 6" id="KW-0812">Transmembrane</keyword>
<feature type="transmembrane region" description="Helical" evidence="6">
    <location>
        <begin position="346"/>
        <end position="369"/>
    </location>
</feature>
<evidence type="ECO:0000256" key="3">
    <source>
        <dbReference type="ARBA" id="ARBA00022692"/>
    </source>
</evidence>
<comment type="subcellular location">
    <subcellularLocation>
        <location evidence="1">Cell membrane</location>
        <topology evidence="1">Multi-pass membrane protein</topology>
    </subcellularLocation>
</comment>
<dbReference type="CDD" id="cd07731">
    <property type="entry name" value="ComA-like_MBL-fold"/>
    <property type="match status" value="1"/>
</dbReference>
<dbReference type="PANTHER" id="PTHR30619:SF1">
    <property type="entry name" value="RECOMBINATION PROTEIN 2"/>
    <property type="match status" value="1"/>
</dbReference>
<evidence type="ECO:0000313" key="9">
    <source>
        <dbReference type="Proteomes" id="UP001225646"/>
    </source>
</evidence>
<dbReference type="Gene3D" id="3.60.15.10">
    <property type="entry name" value="Ribonuclease Z/Hydroxyacylglutathione hydrolase-like"/>
    <property type="match status" value="1"/>
</dbReference>
<dbReference type="NCBIfam" id="TIGR00360">
    <property type="entry name" value="ComEC_N-term"/>
    <property type="match status" value="1"/>
</dbReference>
<evidence type="ECO:0000256" key="2">
    <source>
        <dbReference type="ARBA" id="ARBA00022475"/>
    </source>
</evidence>